<protein>
    <recommendedName>
        <fullName evidence="1">Glycosyl hydrolase family 95 catalytic domain-containing protein</fullName>
    </recommendedName>
</protein>
<keyword evidence="3" id="KW-1185">Reference proteome</keyword>
<evidence type="ECO:0000259" key="1">
    <source>
        <dbReference type="Pfam" id="PF22124"/>
    </source>
</evidence>
<gene>
    <name evidence="2" type="ORF">P4I72_10970</name>
</gene>
<accession>A0ABU6G0J4</accession>
<dbReference type="SUPFAM" id="SSF48208">
    <property type="entry name" value="Six-hairpin glycosidases"/>
    <property type="match status" value="1"/>
</dbReference>
<dbReference type="PANTHER" id="PTHR31084:SF0">
    <property type="entry name" value="ALPHA-L-FUCOSIDASE 2"/>
    <property type="match status" value="1"/>
</dbReference>
<organism evidence="2 3">
    <name type="scientific">Paenibacillus alba</name>
    <dbReference type="NCBI Taxonomy" id="1197127"/>
    <lineage>
        <taxon>Bacteria</taxon>
        <taxon>Bacillati</taxon>
        <taxon>Bacillota</taxon>
        <taxon>Bacilli</taxon>
        <taxon>Bacillales</taxon>
        <taxon>Paenibacillaceae</taxon>
        <taxon>Paenibacillus</taxon>
    </lineage>
</organism>
<dbReference type="InterPro" id="IPR012341">
    <property type="entry name" value="6hp_glycosidase-like_sf"/>
</dbReference>
<dbReference type="Proteomes" id="UP001338137">
    <property type="component" value="Unassembled WGS sequence"/>
</dbReference>
<dbReference type="InterPro" id="IPR054363">
    <property type="entry name" value="GH95_cat"/>
</dbReference>
<name>A0ABU6G0J4_9BACL</name>
<comment type="caution">
    <text evidence="2">The sequence shown here is derived from an EMBL/GenBank/DDBJ whole genome shotgun (WGS) entry which is preliminary data.</text>
</comment>
<feature type="domain" description="Glycosyl hydrolase family 95 catalytic" evidence="1">
    <location>
        <begin position="3"/>
        <end position="174"/>
    </location>
</feature>
<dbReference type="InterPro" id="IPR008928">
    <property type="entry name" value="6-hairpin_glycosidase_sf"/>
</dbReference>
<dbReference type="EMBL" id="JARLKY010000023">
    <property type="protein sequence ID" value="MEC0227647.1"/>
    <property type="molecule type" value="Genomic_DNA"/>
</dbReference>
<evidence type="ECO:0000313" key="3">
    <source>
        <dbReference type="Proteomes" id="UP001338137"/>
    </source>
</evidence>
<sequence length="181" mass="20194">MFNMYDHYRFTQDKSFLRDTAFPLMKGSAEFALDYLVTNKDGYLVTSPSTSPEATYVLSDGTKVAVSQGSTIDMTLVRELFENVLEAGSILDADSPADVDFLNRVRTALSKLLPYQIGNSGEIKEWNNDYANSQPKHRHASHLIGVGFLDQFTKRVTPDLFNAAKISLTMRKQGGYHPDSA</sequence>
<proteinExistence type="predicted"/>
<dbReference type="Pfam" id="PF22124">
    <property type="entry name" value="Glyco_hydro_95_cat"/>
    <property type="match status" value="1"/>
</dbReference>
<evidence type="ECO:0000313" key="2">
    <source>
        <dbReference type="EMBL" id="MEC0227647.1"/>
    </source>
</evidence>
<dbReference type="PANTHER" id="PTHR31084">
    <property type="entry name" value="ALPHA-L-FUCOSIDASE 2"/>
    <property type="match status" value="1"/>
</dbReference>
<reference evidence="2 3" key="1">
    <citation type="submission" date="2023-03" db="EMBL/GenBank/DDBJ databases">
        <title>Bacillus Genome Sequencing.</title>
        <authorList>
            <person name="Dunlap C."/>
        </authorList>
    </citation>
    <scope>NUCLEOTIDE SEQUENCE [LARGE SCALE GENOMIC DNA]</scope>
    <source>
        <strain evidence="2 3">BD-533</strain>
    </source>
</reference>
<dbReference type="Gene3D" id="1.50.10.10">
    <property type="match status" value="1"/>
</dbReference>